<sequence length="563" mass="61019">MSPTSRIAQWARFPLRWWWGSLPLRVISSVLIASVGVTALSGVLLMRQAADGVLEGKRQSATVVATVAFDTAQRQLTAADIDRADISTLLVQLTLDASNRGSGATSYDVVVDGPYSAFSSPGVRTESVPESLRQQVATDNGIWITYTTLLHDDGRPDAPGLVVGTSLVDPGSGRYPMYVLFPLEQEQQTLDVLQQAVITSGVLLSVLLALIAALVARQVVAPIREARKTAELLASGLLDNRLPVRGTDDLASLASSMNNMASELQKQISQLEDLSVIQQQFVSDVSHELRTPLTTVRMAAEVLYEERDSFDPMVRRSAELLQKELDRFEEMLTDLLEISRFDAGEAELSLSEVDLAVLVGNEIAAQRAFAGRLGTELRLHTGPDVVAEVDERRIRRVLRNLITNAIEHGEGKPIDIEVAGDEKAVAVTVRDHGVGFEAGQVRLVFHRFWRADPSRDRTIGGSGLGLSISMEDVRLHGGWLNAWGRPGLGAQFRMTLPRTQDTILQLSPLPLMPRDAVAEPHRRPAQGSASATGHRTDGDATAGGGTAVKAADGRADDDREGER</sequence>
<dbReference type="PROSITE" id="PS50109">
    <property type="entry name" value="HIS_KIN"/>
    <property type="match status" value="1"/>
</dbReference>
<dbReference type="NCBIfam" id="NF040691">
    <property type="entry name" value="MtrAB_MtrB"/>
    <property type="match status" value="1"/>
</dbReference>
<keyword evidence="5" id="KW-0597">Phosphoprotein</keyword>
<dbReference type="OrthoDB" id="9786919at2"/>
<dbReference type="CDD" id="cd00075">
    <property type="entry name" value="HATPase"/>
    <property type="match status" value="1"/>
</dbReference>
<dbReference type="AlphaFoldDB" id="A0A4R7J8D2"/>
<protein>
    <recommendedName>
        <fullName evidence="14">Sensor histidine kinase MtrB</fullName>
        <ecNumber evidence="3">2.7.13.3</ecNumber>
    </recommendedName>
</protein>
<feature type="compositionally biased region" description="Basic and acidic residues" evidence="15">
    <location>
        <begin position="551"/>
        <end position="563"/>
    </location>
</feature>
<evidence type="ECO:0000256" key="5">
    <source>
        <dbReference type="ARBA" id="ARBA00022553"/>
    </source>
</evidence>
<dbReference type="EMBL" id="SOAW01000001">
    <property type="protein sequence ID" value="TDT33752.1"/>
    <property type="molecule type" value="Genomic_DNA"/>
</dbReference>
<dbReference type="FunFam" id="3.30.565.10:FF:000013">
    <property type="entry name" value="Two-component sensor histidine kinase"/>
    <property type="match status" value="1"/>
</dbReference>
<dbReference type="InterPro" id="IPR047669">
    <property type="entry name" value="MtrAB_MtrB"/>
</dbReference>
<dbReference type="Pfam" id="PF02518">
    <property type="entry name" value="HATPase_c"/>
    <property type="match status" value="1"/>
</dbReference>
<dbReference type="PRINTS" id="PR00344">
    <property type="entry name" value="BCTRLSENSOR"/>
</dbReference>
<dbReference type="PANTHER" id="PTHR43547">
    <property type="entry name" value="TWO-COMPONENT HISTIDINE KINASE"/>
    <property type="match status" value="1"/>
</dbReference>
<keyword evidence="20" id="KW-1185">Reference proteome</keyword>
<dbReference type="SUPFAM" id="SSF47384">
    <property type="entry name" value="Homodimeric domain of signal transducing histidine kinase"/>
    <property type="match status" value="1"/>
</dbReference>
<dbReference type="InterPro" id="IPR003594">
    <property type="entry name" value="HATPase_dom"/>
</dbReference>
<dbReference type="GO" id="GO:0000155">
    <property type="term" value="F:phosphorelay sensor kinase activity"/>
    <property type="evidence" value="ECO:0007669"/>
    <property type="project" value="InterPro"/>
</dbReference>
<dbReference type="FunFam" id="1.10.287.130:FF:000010">
    <property type="entry name" value="Two-component sensor histidine kinase"/>
    <property type="match status" value="1"/>
</dbReference>
<evidence type="ECO:0000256" key="16">
    <source>
        <dbReference type="SAM" id="Phobius"/>
    </source>
</evidence>
<evidence type="ECO:0000313" key="20">
    <source>
        <dbReference type="Proteomes" id="UP000295371"/>
    </source>
</evidence>
<dbReference type="Proteomes" id="UP000295371">
    <property type="component" value="Unassembled WGS sequence"/>
</dbReference>
<dbReference type="CDD" id="cd06225">
    <property type="entry name" value="HAMP"/>
    <property type="match status" value="1"/>
</dbReference>
<comment type="subcellular location">
    <subcellularLocation>
        <location evidence="2">Cell membrane</location>
        <topology evidence="2">Multi-pass membrane protein</topology>
    </subcellularLocation>
</comment>
<evidence type="ECO:0000256" key="8">
    <source>
        <dbReference type="ARBA" id="ARBA00022741"/>
    </source>
</evidence>
<evidence type="ECO:0000256" key="11">
    <source>
        <dbReference type="ARBA" id="ARBA00022989"/>
    </source>
</evidence>
<evidence type="ECO:0000256" key="15">
    <source>
        <dbReference type="SAM" id="MobiDB-lite"/>
    </source>
</evidence>
<evidence type="ECO:0000256" key="7">
    <source>
        <dbReference type="ARBA" id="ARBA00022692"/>
    </source>
</evidence>
<evidence type="ECO:0000256" key="12">
    <source>
        <dbReference type="ARBA" id="ARBA00023012"/>
    </source>
</evidence>
<reference evidence="19 20" key="1">
    <citation type="submission" date="2019-03" db="EMBL/GenBank/DDBJ databases">
        <title>Genomic Encyclopedia of Archaeal and Bacterial Type Strains, Phase II (KMG-II): from individual species to whole genera.</title>
        <authorList>
            <person name="Goeker M."/>
        </authorList>
    </citation>
    <scope>NUCLEOTIDE SEQUENCE [LARGE SCALE GENOMIC DNA]</scope>
    <source>
        <strain evidence="19 20">DSM 24323</strain>
    </source>
</reference>
<dbReference type="Pfam" id="PF00512">
    <property type="entry name" value="HisKA"/>
    <property type="match status" value="1"/>
</dbReference>
<keyword evidence="4" id="KW-1003">Cell membrane</keyword>
<dbReference type="GO" id="GO:0005886">
    <property type="term" value="C:plasma membrane"/>
    <property type="evidence" value="ECO:0007669"/>
    <property type="project" value="UniProtKB-SubCell"/>
</dbReference>
<evidence type="ECO:0000256" key="14">
    <source>
        <dbReference type="ARBA" id="ARBA00035305"/>
    </source>
</evidence>
<dbReference type="Gene3D" id="1.10.287.130">
    <property type="match status" value="1"/>
</dbReference>
<dbReference type="RefSeq" id="WP_133754208.1">
    <property type="nucleotide sequence ID" value="NZ_SOAW01000001.1"/>
</dbReference>
<keyword evidence="9 19" id="KW-0418">Kinase</keyword>
<dbReference type="InterPro" id="IPR003660">
    <property type="entry name" value="HAMP_dom"/>
</dbReference>
<dbReference type="GO" id="GO:0005524">
    <property type="term" value="F:ATP binding"/>
    <property type="evidence" value="ECO:0007669"/>
    <property type="project" value="UniProtKB-KW"/>
</dbReference>
<dbReference type="CDD" id="cd00082">
    <property type="entry name" value="HisKA"/>
    <property type="match status" value="1"/>
</dbReference>
<dbReference type="InterPro" id="IPR003661">
    <property type="entry name" value="HisK_dim/P_dom"/>
</dbReference>
<accession>A0A4R7J8D2</accession>
<dbReference type="PANTHER" id="PTHR43547:SF2">
    <property type="entry name" value="HYBRID SIGNAL TRANSDUCTION HISTIDINE KINASE C"/>
    <property type="match status" value="1"/>
</dbReference>
<dbReference type="InterPro" id="IPR036097">
    <property type="entry name" value="HisK_dim/P_sf"/>
</dbReference>
<feature type="transmembrane region" description="Helical" evidence="16">
    <location>
        <begin position="22"/>
        <end position="45"/>
    </location>
</feature>
<feature type="domain" description="Histidine kinase" evidence="17">
    <location>
        <begin position="284"/>
        <end position="500"/>
    </location>
</feature>
<dbReference type="SMART" id="SM00304">
    <property type="entry name" value="HAMP"/>
    <property type="match status" value="1"/>
</dbReference>
<comment type="catalytic activity">
    <reaction evidence="1">
        <text>ATP + protein L-histidine = ADP + protein N-phospho-L-histidine.</text>
        <dbReference type="EC" id="2.7.13.3"/>
    </reaction>
</comment>
<keyword evidence="10" id="KW-0067">ATP-binding</keyword>
<dbReference type="Pfam" id="PF00672">
    <property type="entry name" value="HAMP"/>
    <property type="match status" value="1"/>
</dbReference>
<evidence type="ECO:0000256" key="13">
    <source>
        <dbReference type="ARBA" id="ARBA00023136"/>
    </source>
</evidence>
<evidence type="ECO:0000256" key="3">
    <source>
        <dbReference type="ARBA" id="ARBA00012438"/>
    </source>
</evidence>
<keyword evidence="6" id="KW-0808">Transferase</keyword>
<dbReference type="SUPFAM" id="SSF55874">
    <property type="entry name" value="ATPase domain of HSP90 chaperone/DNA topoisomerase II/histidine kinase"/>
    <property type="match status" value="1"/>
</dbReference>
<dbReference type="EC" id="2.7.13.3" evidence="3"/>
<feature type="domain" description="HAMP" evidence="18">
    <location>
        <begin position="217"/>
        <end position="269"/>
    </location>
</feature>
<dbReference type="Gene3D" id="3.30.565.10">
    <property type="entry name" value="Histidine kinase-like ATPase, C-terminal domain"/>
    <property type="match status" value="1"/>
</dbReference>
<dbReference type="InterPro" id="IPR005467">
    <property type="entry name" value="His_kinase_dom"/>
</dbReference>
<dbReference type="SMART" id="SM00388">
    <property type="entry name" value="HisKA"/>
    <property type="match status" value="1"/>
</dbReference>
<keyword evidence="8" id="KW-0547">Nucleotide-binding</keyword>
<evidence type="ECO:0000256" key="10">
    <source>
        <dbReference type="ARBA" id="ARBA00022840"/>
    </source>
</evidence>
<evidence type="ECO:0000259" key="18">
    <source>
        <dbReference type="PROSITE" id="PS50885"/>
    </source>
</evidence>
<dbReference type="SUPFAM" id="SSF158472">
    <property type="entry name" value="HAMP domain-like"/>
    <property type="match status" value="1"/>
</dbReference>
<evidence type="ECO:0000256" key="2">
    <source>
        <dbReference type="ARBA" id="ARBA00004651"/>
    </source>
</evidence>
<evidence type="ECO:0000256" key="6">
    <source>
        <dbReference type="ARBA" id="ARBA00022679"/>
    </source>
</evidence>
<evidence type="ECO:0000259" key="17">
    <source>
        <dbReference type="PROSITE" id="PS50109"/>
    </source>
</evidence>
<evidence type="ECO:0000256" key="9">
    <source>
        <dbReference type="ARBA" id="ARBA00022777"/>
    </source>
</evidence>
<dbReference type="PROSITE" id="PS50885">
    <property type="entry name" value="HAMP"/>
    <property type="match status" value="1"/>
</dbReference>
<keyword evidence="12" id="KW-0902">Two-component regulatory system</keyword>
<organism evidence="19 20">
    <name type="scientific">Naumannella halotolerans</name>
    <dbReference type="NCBI Taxonomy" id="993414"/>
    <lineage>
        <taxon>Bacteria</taxon>
        <taxon>Bacillati</taxon>
        <taxon>Actinomycetota</taxon>
        <taxon>Actinomycetes</taxon>
        <taxon>Propionibacteriales</taxon>
        <taxon>Propionibacteriaceae</taxon>
        <taxon>Naumannella</taxon>
    </lineage>
</organism>
<comment type="caution">
    <text evidence="19">The sequence shown here is derived from an EMBL/GenBank/DDBJ whole genome shotgun (WGS) entry which is preliminary data.</text>
</comment>
<evidence type="ECO:0000313" key="19">
    <source>
        <dbReference type="EMBL" id="TDT33752.1"/>
    </source>
</evidence>
<evidence type="ECO:0000256" key="1">
    <source>
        <dbReference type="ARBA" id="ARBA00000085"/>
    </source>
</evidence>
<name>A0A4R7J8D2_9ACTN</name>
<dbReference type="InterPro" id="IPR036890">
    <property type="entry name" value="HATPase_C_sf"/>
</dbReference>
<dbReference type="SMART" id="SM00387">
    <property type="entry name" value="HATPase_c"/>
    <property type="match status" value="1"/>
</dbReference>
<keyword evidence="7 16" id="KW-0812">Transmembrane</keyword>
<feature type="region of interest" description="Disordered" evidence="15">
    <location>
        <begin position="519"/>
        <end position="563"/>
    </location>
</feature>
<keyword evidence="11 16" id="KW-1133">Transmembrane helix</keyword>
<dbReference type="InterPro" id="IPR004358">
    <property type="entry name" value="Sig_transdc_His_kin-like_C"/>
</dbReference>
<dbReference type="Gene3D" id="6.10.340.10">
    <property type="match status" value="1"/>
</dbReference>
<keyword evidence="13 16" id="KW-0472">Membrane</keyword>
<evidence type="ECO:0000256" key="4">
    <source>
        <dbReference type="ARBA" id="ARBA00022475"/>
    </source>
</evidence>
<proteinExistence type="predicted"/>
<gene>
    <name evidence="19" type="ORF">CLV29_1381</name>
</gene>